<dbReference type="Gene3D" id="1.20.58.80">
    <property type="entry name" value="Phosphotransferase system, lactose/cellobiose-type IIA subunit"/>
    <property type="match status" value="1"/>
</dbReference>
<evidence type="ECO:0000256" key="7">
    <source>
        <dbReference type="PROSITE-ProRule" id="PRU00418"/>
    </source>
</evidence>
<dbReference type="InterPro" id="IPR003188">
    <property type="entry name" value="PTS_IIA_lac/cel"/>
</dbReference>
<keyword evidence="2" id="KW-0762">Sugar transport</keyword>
<keyword evidence="3" id="KW-0808">Transferase</keyword>
<dbReference type="OrthoDB" id="389577at2"/>
<dbReference type="PANTHER" id="PTHR34382:SF7">
    <property type="entry name" value="PTS SYSTEM N,N'-DIACETYLCHITOBIOSE-SPECIFIC EIIA COMPONENT"/>
    <property type="match status" value="1"/>
</dbReference>
<comment type="caution">
    <text evidence="9">The sequence shown here is derived from an EMBL/GenBank/DDBJ whole genome shotgun (WGS) entry which is preliminary data.</text>
</comment>
<evidence type="ECO:0000313" key="10">
    <source>
        <dbReference type="Proteomes" id="UP000247612"/>
    </source>
</evidence>
<keyword evidence="4" id="KW-0598">Phosphotransferase system</keyword>
<dbReference type="AlphaFoldDB" id="A0A318KHT8"/>
<reference evidence="8" key="2">
    <citation type="submission" date="2022-03" db="EMBL/GenBank/DDBJ databases">
        <title>First case of bacteraemia caused by Dielma fastidiosa in a patient hospitalised with diverticulitis.</title>
        <authorList>
            <person name="Forman-Ankjaer B."/>
            <person name="Hvid-Jensen F."/>
            <person name="Kobel C.M."/>
            <person name="Greve T."/>
        </authorList>
    </citation>
    <scope>NUCLEOTIDE SEQUENCE</scope>
    <source>
        <strain evidence="8">AUH_DF_2021</strain>
    </source>
</reference>
<evidence type="ECO:0000256" key="4">
    <source>
        <dbReference type="ARBA" id="ARBA00022683"/>
    </source>
</evidence>
<dbReference type="Proteomes" id="UP001276902">
    <property type="component" value="Unassembled WGS sequence"/>
</dbReference>
<dbReference type="GO" id="GO:0009401">
    <property type="term" value="P:phosphoenolpyruvate-dependent sugar phosphotransferase system"/>
    <property type="evidence" value="ECO:0007669"/>
    <property type="project" value="UniProtKB-KW"/>
</dbReference>
<dbReference type="PIRSF" id="PIRSF000699">
    <property type="entry name" value="PTS_IILac_III"/>
    <property type="match status" value="1"/>
</dbReference>
<keyword evidence="10" id="KW-1185">Reference proteome</keyword>
<accession>A0A318KHT8</accession>
<dbReference type="Pfam" id="PF02255">
    <property type="entry name" value="PTS_IIA"/>
    <property type="match status" value="1"/>
</dbReference>
<evidence type="ECO:0000256" key="2">
    <source>
        <dbReference type="ARBA" id="ARBA00022597"/>
    </source>
</evidence>
<dbReference type="GO" id="GO:0016740">
    <property type="term" value="F:transferase activity"/>
    <property type="evidence" value="ECO:0007669"/>
    <property type="project" value="UniProtKB-KW"/>
</dbReference>
<dbReference type="EMBL" id="QJKH01000011">
    <property type="protein sequence ID" value="PXX77299.1"/>
    <property type="molecule type" value="Genomic_DNA"/>
</dbReference>
<sequence>MDEITNSTLISAAMGILTYAGDARIHAKKALQAIQSFDFTLAQSELAQASQNITEAHKAQTEIIQNEARGTKYEYCMLFNHAQDTLMTINSEVELIKELIKTFKIFAEAIHAEVK</sequence>
<evidence type="ECO:0000256" key="6">
    <source>
        <dbReference type="PIRSR" id="PIRSR000699-2"/>
    </source>
</evidence>
<keyword evidence="1" id="KW-0813">Transport</keyword>
<organism evidence="9 10">
    <name type="scientific">Dielma fastidiosa</name>
    <dbReference type="NCBI Taxonomy" id="1034346"/>
    <lineage>
        <taxon>Bacteria</taxon>
        <taxon>Bacillati</taxon>
        <taxon>Bacillota</taxon>
        <taxon>Erysipelotrichia</taxon>
        <taxon>Erysipelotrichales</taxon>
        <taxon>Erysipelotrichaceae</taxon>
        <taxon>Dielma</taxon>
    </lineage>
</organism>
<dbReference type="SUPFAM" id="SSF46973">
    <property type="entry name" value="Enzyme IIa from lactose specific PTS, IIa-lac"/>
    <property type="match status" value="1"/>
</dbReference>
<dbReference type="EMBL" id="JALDAW010000016">
    <property type="protein sequence ID" value="MDY5168807.1"/>
    <property type="molecule type" value="Genomic_DNA"/>
</dbReference>
<comment type="cofactor">
    <cofactor evidence="6">
        <name>Mg(2+)</name>
        <dbReference type="ChEBI" id="CHEBI:18420"/>
    </cofactor>
    <text evidence="6">Binds 1 Mg(2+) ion per trimer.</text>
</comment>
<reference evidence="9 10" key="1">
    <citation type="submission" date="2018-05" db="EMBL/GenBank/DDBJ databases">
        <title>Genomic Encyclopedia of Type Strains, Phase IV (KMG-IV): sequencing the most valuable type-strain genomes for metagenomic binning, comparative biology and taxonomic classification.</title>
        <authorList>
            <person name="Goeker M."/>
        </authorList>
    </citation>
    <scope>NUCLEOTIDE SEQUENCE [LARGE SCALE GENOMIC DNA]</scope>
    <source>
        <strain evidence="9 10">JC118</strain>
    </source>
</reference>
<dbReference type="RefSeq" id="WP_022939495.1">
    <property type="nucleotide sequence ID" value="NZ_BAABZA010000003.1"/>
</dbReference>
<dbReference type="GeneID" id="94442572"/>
<dbReference type="PANTHER" id="PTHR34382">
    <property type="entry name" value="PTS SYSTEM N,N'-DIACETYLCHITOBIOSE-SPECIFIC EIIA COMPONENT"/>
    <property type="match status" value="1"/>
</dbReference>
<feature type="modified residue" description="Phosphohistidine; by HPr" evidence="7">
    <location>
        <position position="81"/>
    </location>
</feature>
<feature type="binding site" evidence="6">
    <location>
        <position position="84"/>
    </location>
    <ligand>
        <name>Mg(2+)</name>
        <dbReference type="ChEBI" id="CHEBI:18420"/>
        <note>ligand shared between all trimeric partners</note>
    </ligand>
</feature>
<gene>
    <name evidence="9" type="ORF">DES51_11148</name>
    <name evidence="8" type="ORF">MQE39_11845</name>
</gene>
<keyword evidence="6" id="KW-0460">Magnesium</keyword>
<dbReference type="GO" id="GO:0046872">
    <property type="term" value="F:metal ion binding"/>
    <property type="evidence" value="ECO:0007669"/>
    <property type="project" value="UniProtKB-KW"/>
</dbReference>
<evidence type="ECO:0000313" key="8">
    <source>
        <dbReference type="EMBL" id="MDY5168807.1"/>
    </source>
</evidence>
<evidence type="ECO:0000256" key="1">
    <source>
        <dbReference type="ARBA" id="ARBA00022448"/>
    </source>
</evidence>
<proteinExistence type="predicted"/>
<evidence type="ECO:0000256" key="5">
    <source>
        <dbReference type="PIRSR" id="PIRSR000699-1"/>
    </source>
</evidence>
<dbReference type="PROSITE" id="PS51095">
    <property type="entry name" value="PTS_EIIA_TYPE_3"/>
    <property type="match status" value="1"/>
</dbReference>
<feature type="active site" description="Tele-phosphohistidine intermediate" evidence="5">
    <location>
        <position position="81"/>
    </location>
</feature>
<evidence type="ECO:0000313" key="9">
    <source>
        <dbReference type="EMBL" id="PXX77299.1"/>
    </source>
</evidence>
<name>A0A318KHT8_9FIRM</name>
<evidence type="ECO:0000256" key="3">
    <source>
        <dbReference type="ARBA" id="ARBA00022679"/>
    </source>
</evidence>
<keyword evidence="6" id="KW-0479">Metal-binding</keyword>
<dbReference type="Proteomes" id="UP000247612">
    <property type="component" value="Unassembled WGS sequence"/>
</dbReference>
<dbReference type="InterPro" id="IPR036542">
    <property type="entry name" value="PTS_IIA_lac/cel_sf"/>
</dbReference>
<protein>
    <submittedName>
        <fullName evidence="8">PTS lactose/cellobiose transporter subunit IIA</fullName>
    </submittedName>
    <submittedName>
        <fullName evidence="9">PTS system cellobiose-specific IIA component</fullName>
    </submittedName>
</protein>
<dbReference type="STRING" id="1034346.GCA_000313565_03217"/>